<evidence type="ECO:0000313" key="2">
    <source>
        <dbReference type="EMBL" id="GAA2125307.1"/>
    </source>
</evidence>
<evidence type="ECO:0000259" key="1">
    <source>
        <dbReference type="Pfam" id="PF13546"/>
    </source>
</evidence>
<protein>
    <recommendedName>
        <fullName evidence="1">Transposase IS701-like DDE domain-containing protein</fullName>
    </recommendedName>
</protein>
<feature type="domain" description="Transposase IS701-like DDE" evidence="1">
    <location>
        <begin position="27"/>
        <end position="232"/>
    </location>
</feature>
<accession>A0ABP5K1X4</accession>
<gene>
    <name evidence="2" type="ORF">GCM10009727_13550</name>
</gene>
<dbReference type="Proteomes" id="UP001501020">
    <property type="component" value="Unassembled WGS sequence"/>
</dbReference>
<organism evidence="2 3">
    <name type="scientific">Actinomadura napierensis</name>
    <dbReference type="NCBI Taxonomy" id="267854"/>
    <lineage>
        <taxon>Bacteria</taxon>
        <taxon>Bacillati</taxon>
        <taxon>Actinomycetota</taxon>
        <taxon>Actinomycetes</taxon>
        <taxon>Streptosporangiales</taxon>
        <taxon>Thermomonosporaceae</taxon>
        <taxon>Actinomadura</taxon>
    </lineage>
</organism>
<dbReference type="EMBL" id="BAAAMR010000007">
    <property type="protein sequence ID" value="GAA2125307.1"/>
    <property type="molecule type" value="Genomic_DNA"/>
</dbReference>
<dbReference type="PANTHER" id="PTHR33627">
    <property type="entry name" value="TRANSPOSASE"/>
    <property type="match status" value="1"/>
</dbReference>
<evidence type="ECO:0000313" key="3">
    <source>
        <dbReference type="Proteomes" id="UP001501020"/>
    </source>
</evidence>
<dbReference type="InterPro" id="IPR038721">
    <property type="entry name" value="IS701-like_DDE_dom"/>
</dbReference>
<dbReference type="NCBIfam" id="NF033540">
    <property type="entry name" value="transpos_IS701"/>
    <property type="match status" value="1"/>
</dbReference>
<name>A0ABP5K1X4_9ACTN</name>
<dbReference type="InterPro" id="IPR039365">
    <property type="entry name" value="IS701-like"/>
</dbReference>
<dbReference type="PANTHER" id="PTHR33627:SF1">
    <property type="entry name" value="TRANSPOSASE"/>
    <property type="match status" value="1"/>
</dbReference>
<comment type="caution">
    <text evidence="2">The sequence shown here is derived from an EMBL/GenBank/DDBJ whole genome shotgun (WGS) entry which is preliminary data.</text>
</comment>
<reference evidence="3" key="1">
    <citation type="journal article" date="2019" name="Int. J. Syst. Evol. Microbiol.">
        <title>The Global Catalogue of Microorganisms (GCM) 10K type strain sequencing project: providing services to taxonomists for standard genome sequencing and annotation.</title>
        <authorList>
            <consortium name="The Broad Institute Genomics Platform"/>
            <consortium name="The Broad Institute Genome Sequencing Center for Infectious Disease"/>
            <person name="Wu L."/>
            <person name="Ma J."/>
        </authorList>
    </citation>
    <scope>NUCLEOTIDE SEQUENCE [LARGE SCALE GENOMIC DNA]</scope>
    <source>
        <strain evidence="3">JCM 13850</strain>
    </source>
</reference>
<dbReference type="Pfam" id="PF13546">
    <property type="entry name" value="DDE_5"/>
    <property type="match status" value="1"/>
</dbReference>
<keyword evidence="3" id="KW-1185">Reference proteome</keyword>
<proteinExistence type="predicted"/>
<sequence>MAVGHRVEPDRWRAETDRLLALIAARFGRIETRRRAARFLVGLADLPRKNCWSIAEHAGDVDPHGMQYLLGRAGWDTDGVHDDLRDYVTTNLGDTDAVLVVDETGDLKKGTCTVGVQRQYTGTAGRIEDAQVAVYLTYAGARGHAMIDRELSLPKSWTGDPDRCAEAGVPADIEFLTKPALATGMIRRALNAGVPARWIAGDEVYGADPALRDELEIHQVGYVLAIGCDRRVPTVCRSET</sequence>